<keyword evidence="1" id="KW-0472">Membrane</keyword>
<dbReference type="AlphaFoldDB" id="A0A7S9QBC6"/>
<dbReference type="GO" id="GO:0003677">
    <property type="term" value="F:DNA binding"/>
    <property type="evidence" value="ECO:0007669"/>
    <property type="project" value="InterPro"/>
</dbReference>
<name>A0A7S9QBC6_9RHOB</name>
<dbReference type="InterPro" id="IPR000792">
    <property type="entry name" value="Tscrpt_reg_LuxR_C"/>
</dbReference>
<feature type="domain" description="HTH luxR-type" evidence="2">
    <location>
        <begin position="117"/>
        <end position="174"/>
    </location>
</feature>
<gene>
    <name evidence="3" type="ORF">I0K15_13040</name>
</gene>
<evidence type="ECO:0000313" key="3">
    <source>
        <dbReference type="EMBL" id="QPH52733.1"/>
    </source>
</evidence>
<organism evidence="3 4">
    <name type="scientific">Pontivivens ytuae</name>
    <dbReference type="NCBI Taxonomy" id="2789856"/>
    <lineage>
        <taxon>Bacteria</taxon>
        <taxon>Pseudomonadati</taxon>
        <taxon>Pseudomonadota</taxon>
        <taxon>Alphaproteobacteria</taxon>
        <taxon>Rhodobacterales</taxon>
        <taxon>Paracoccaceae</taxon>
        <taxon>Pontivivens</taxon>
    </lineage>
</organism>
<dbReference type="Proteomes" id="UP000594800">
    <property type="component" value="Chromosome"/>
</dbReference>
<dbReference type="InterPro" id="IPR016032">
    <property type="entry name" value="Sig_transdc_resp-reg_C-effctor"/>
</dbReference>
<evidence type="ECO:0000313" key="4">
    <source>
        <dbReference type="Proteomes" id="UP000594800"/>
    </source>
</evidence>
<dbReference type="SUPFAM" id="SSF46894">
    <property type="entry name" value="C-terminal effector domain of the bipartite response regulators"/>
    <property type="match status" value="1"/>
</dbReference>
<dbReference type="EMBL" id="CP064942">
    <property type="protein sequence ID" value="QPH52733.1"/>
    <property type="molecule type" value="Genomic_DNA"/>
</dbReference>
<feature type="transmembrane region" description="Helical" evidence="1">
    <location>
        <begin position="61"/>
        <end position="83"/>
    </location>
</feature>
<sequence length="179" mass="19912">MLSAEVQDTPAQPEEPGPYLPDNWLRAALLGAAVSLQVICALFFTADLILDFIYPSDIPDYRLFMAFECFAVFSLWLAVWLGARQLSRLRRRHDKMAGQLAVATGAFQDLLEVRFGEWELTEAERDVALLILKGMSTAEIAELRSSATGTVKSQSSAIYRKSGHANRAQLISSFIEDLL</sequence>
<protein>
    <submittedName>
        <fullName evidence="3">Helix-turn-helix transcriptional regulator</fullName>
    </submittedName>
</protein>
<dbReference type="KEGG" id="poz:I0K15_13040"/>
<proteinExistence type="predicted"/>
<dbReference type="SMART" id="SM00421">
    <property type="entry name" value="HTH_LUXR"/>
    <property type="match status" value="1"/>
</dbReference>
<evidence type="ECO:0000259" key="2">
    <source>
        <dbReference type="SMART" id="SM00421"/>
    </source>
</evidence>
<accession>A0A7S9QBC6</accession>
<evidence type="ECO:0000256" key="1">
    <source>
        <dbReference type="SAM" id="Phobius"/>
    </source>
</evidence>
<dbReference type="Pfam" id="PF00196">
    <property type="entry name" value="GerE"/>
    <property type="match status" value="1"/>
</dbReference>
<keyword evidence="4" id="KW-1185">Reference proteome</keyword>
<dbReference type="Gene3D" id="1.10.10.10">
    <property type="entry name" value="Winged helix-like DNA-binding domain superfamily/Winged helix DNA-binding domain"/>
    <property type="match status" value="1"/>
</dbReference>
<dbReference type="CDD" id="cd06170">
    <property type="entry name" value="LuxR_C_like"/>
    <property type="match status" value="1"/>
</dbReference>
<keyword evidence="1" id="KW-0812">Transmembrane</keyword>
<reference evidence="3 4" key="1">
    <citation type="submission" date="2020-11" db="EMBL/GenBank/DDBJ databases">
        <title>Description of Pontivivens ytuae sp. nov. isolated from deep sea sediment of Mariana Trench.</title>
        <authorList>
            <person name="Wang Z."/>
            <person name="Sun Q.-L."/>
            <person name="Xu X.-D."/>
            <person name="Tang Y.-Z."/>
            <person name="Zhang J."/>
        </authorList>
    </citation>
    <scope>NUCLEOTIDE SEQUENCE [LARGE SCALE GENOMIC DNA]</scope>
    <source>
        <strain evidence="3 4">MT2928</strain>
    </source>
</reference>
<feature type="transmembrane region" description="Helical" evidence="1">
    <location>
        <begin position="27"/>
        <end position="49"/>
    </location>
</feature>
<dbReference type="GO" id="GO:0006355">
    <property type="term" value="P:regulation of DNA-templated transcription"/>
    <property type="evidence" value="ECO:0007669"/>
    <property type="project" value="InterPro"/>
</dbReference>
<dbReference type="InterPro" id="IPR036388">
    <property type="entry name" value="WH-like_DNA-bd_sf"/>
</dbReference>
<keyword evidence="1" id="KW-1133">Transmembrane helix</keyword>